<dbReference type="CDD" id="cd15831">
    <property type="entry name" value="BTAD"/>
    <property type="match status" value="1"/>
</dbReference>
<evidence type="ECO:0000256" key="4">
    <source>
        <dbReference type="ARBA" id="ARBA00023163"/>
    </source>
</evidence>
<comment type="similarity">
    <text evidence="1">Belongs to the AfsR/DnrI/RedD regulatory family.</text>
</comment>
<dbReference type="GO" id="GO:0006355">
    <property type="term" value="P:regulation of DNA-templated transcription"/>
    <property type="evidence" value="ECO:0007669"/>
    <property type="project" value="InterPro"/>
</dbReference>
<dbReference type="RefSeq" id="WP_203656109.1">
    <property type="nucleotide sequence ID" value="NZ_BOMB01000009.1"/>
</dbReference>
<evidence type="ECO:0000256" key="2">
    <source>
        <dbReference type="ARBA" id="ARBA00023015"/>
    </source>
</evidence>
<dbReference type="InterPro" id="IPR036388">
    <property type="entry name" value="WH-like_DNA-bd_sf"/>
</dbReference>
<dbReference type="SUPFAM" id="SSF48452">
    <property type="entry name" value="TPR-like"/>
    <property type="match status" value="2"/>
</dbReference>
<dbReference type="PANTHER" id="PTHR35807">
    <property type="entry name" value="TRANSCRIPTIONAL REGULATOR REDD-RELATED"/>
    <property type="match status" value="1"/>
</dbReference>
<dbReference type="PROSITE" id="PS51755">
    <property type="entry name" value="OMPR_PHOB"/>
    <property type="match status" value="1"/>
</dbReference>
<gene>
    <name evidence="7" type="ORF">Aru02nite_15720</name>
</gene>
<dbReference type="InterPro" id="IPR051677">
    <property type="entry name" value="AfsR-DnrI-RedD_regulator"/>
</dbReference>
<dbReference type="SUPFAM" id="SSF52540">
    <property type="entry name" value="P-loop containing nucleoside triphosphate hydrolases"/>
    <property type="match status" value="1"/>
</dbReference>
<dbReference type="InterPro" id="IPR005158">
    <property type="entry name" value="BTAD"/>
</dbReference>
<organism evidence="7 8">
    <name type="scientific">Actinocatenispora rupis</name>
    <dbReference type="NCBI Taxonomy" id="519421"/>
    <lineage>
        <taxon>Bacteria</taxon>
        <taxon>Bacillati</taxon>
        <taxon>Actinomycetota</taxon>
        <taxon>Actinomycetes</taxon>
        <taxon>Micromonosporales</taxon>
        <taxon>Micromonosporaceae</taxon>
        <taxon>Actinocatenispora</taxon>
    </lineage>
</organism>
<dbReference type="InterPro" id="IPR027417">
    <property type="entry name" value="P-loop_NTPase"/>
</dbReference>
<evidence type="ECO:0000256" key="1">
    <source>
        <dbReference type="ARBA" id="ARBA00005820"/>
    </source>
</evidence>
<dbReference type="InterPro" id="IPR001867">
    <property type="entry name" value="OmpR/PhoB-type_DNA-bd"/>
</dbReference>
<feature type="DNA-binding region" description="OmpR/PhoB-type" evidence="5">
    <location>
        <begin position="1"/>
        <end position="92"/>
    </location>
</feature>
<dbReference type="PRINTS" id="PR00364">
    <property type="entry name" value="DISEASERSIST"/>
</dbReference>
<keyword evidence="8" id="KW-1185">Reference proteome</keyword>
<sequence>MVEVRIALLGEFELRVDGHLRPVPSTRQRALLATLALSAGRVVPTGTLSELVWGDAPPEHPRANVHTLINRVRARIGVDTVGTTPGGYRLDLPADAVDALRFQRLAAAAAGRPADEARATLTTAIRLWRGDPLVDAGSDTLLRERAPALVEQYLGVVERLAGLRLDAGDHGRDLVAELTDLTRRYPLRESLWTCLVTALAAAGRPADALAAYHEIRQRLADEFGSDPSPALRRAYADVLAEDSPAPAQVRAVPRQLPPETHRFVGRDDDLAALDAALDRTGGLIVLHGPGGVGKTSLALRWAHRIADRFPDGQLHLDLGGFGPAEPLDPAAALDTVLRGLGVPAAEVPREAAERSALLRTLLAGRRVLLVLDNARDAGQVRPLLAGGTSLVLVTSRNQLRGLAVRDGARHRPVRGMSAAESATLVATVVGADRARAEPAAVADLAELCGRLPLALVVAAEQAVRFPDTPLAGLVAMLRTGSTRLDHLAEPYDEDIDPRTVFSWSYRRLAAPAARAFRLLSLHPGGDVTTAVAAALLGTGPGPARALLDVLVSMSLVDNDRPDRYHTHDLLAAYAAELCAAEEPAADRHAAERRMHDWYLHTLWHARAAVFSAPPAAPDPPAEAIRPGTFDGVDDATSWYRETRRTLVAVVESTAGGGYDRHCWQLAYLLRPFQGMAHDIDDQLRTTELAVTAVERSGDDRARASIWHERGNALNHATPALGDDWLRRALALAEHNGDHHAVSSVLSSIGVQLTNRGRADSAIPYLERSVAAARRSPRPLRLAHSLLNLANAEGTAGPLDSAAEHNTEALAIYRRHGAPYQQSLALANLAENAVDRADPHTAIRYADESLALLGDIDDATGVAGALIAKGRALLMTGDHAPARHVLRRALTILERSDDPRVTQVRELLDTIR</sequence>
<dbReference type="Gene3D" id="1.10.10.10">
    <property type="entry name" value="Winged helix-like DNA-binding domain superfamily/Winged helix DNA-binding domain"/>
    <property type="match status" value="1"/>
</dbReference>
<dbReference type="Pfam" id="PF13424">
    <property type="entry name" value="TPR_12"/>
    <property type="match status" value="1"/>
</dbReference>
<keyword evidence="4" id="KW-0804">Transcription</keyword>
<protein>
    <submittedName>
        <fullName evidence="7">SARP family transcriptional regulator</fullName>
    </submittedName>
</protein>
<dbReference type="Proteomes" id="UP000612808">
    <property type="component" value="Unassembled WGS sequence"/>
</dbReference>
<dbReference type="SMART" id="SM00862">
    <property type="entry name" value="Trans_reg_C"/>
    <property type="match status" value="1"/>
</dbReference>
<dbReference type="InterPro" id="IPR016032">
    <property type="entry name" value="Sig_transdc_resp-reg_C-effctor"/>
</dbReference>
<accession>A0A8J3J9G1</accession>
<dbReference type="SMART" id="SM00028">
    <property type="entry name" value="TPR"/>
    <property type="match status" value="4"/>
</dbReference>
<keyword evidence="2" id="KW-0805">Transcription regulation</keyword>
<dbReference type="PANTHER" id="PTHR35807:SF1">
    <property type="entry name" value="TRANSCRIPTIONAL REGULATOR REDD"/>
    <property type="match status" value="1"/>
</dbReference>
<dbReference type="Gene3D" id="3.40.50.300">
    <property type="entry name" value="P-loop containing nucleotide triphosphate hydrolases"/>
    <property type="match status" value="1"/>
</dbReference>
<evidence type="ECO:0000313" key="7">
    <source>
        <dbReference type="EMBL" id="GID10683.1"/>
    </source>
</evidence>
<keyword evidence="3 5" id="KW-0238">DNA-binding</keyword>
<dbReference type="InterPro" id="IPR041664">
    <property type="entry name" value="AAA_16"/>
</dbReference>
<dbReference type="Pfam" id="PF00486">
    <property type="entry name" value="Trans_reg_C"/>
    <property type="match status" value="1"/>
</dbReference>
<comment type="caution">
    <text evidence="7">The sequence shown here is derived from an EMBL/GenBank/DDBJ whole genome shotgun (WGS) entry which is preliminary data.</text>
</comment>
<dbReference type="GO" id="GO:0003677">
    <property type="term" value="F:DNA binding"/>
    <property type="evidence" value="ECO:0007669"/>
    <property type="project" value="UniProtKB-UniRule"/>
</dbReference>
<dbReference type="Gene3D" id="1.25.40.10">
    <property type="entry name" value="Tetratricopeptide repeat domain"/>
    <property type="match status" value="2"/>
</dbReference>
<evidence type="ECO:0000256" key="5">
    <source>
        <dbReference type="PROSITE-ProRule" id="PRU01091"/>
    </source>
</evidence>
<name>A0A8J3J9G1_9ACTN</name>
<feature type="domain" description="OmpR/PhoB-type" evidence="6">
    <location>
        <begin position="1"/>
        <end position="92"/>
    </location>
</feature>
<evidence type="ECO:0000256" key="3">
    <source>
        <dbReference type="ARBA" id="ARBA00023125"/>
    </source>
</evidence>
<dbReference type="SMART" id="SM01043">
    <property type="entry name" value="BTAD"/>
    <property type="match status" value="1"/>
</dbReference>
<reference evidence="7" key="1">
    <citation type="submission" date="2021-01" db="EMBL/GenBank/DDBJ databases">
        <title>Whole genome shotgun sequence of Actinocatenispora rupis NBRC 107355.</title>
        <authorList>
            <person name="Komaki H."/>
            <person name="Tamura T."/>
        </authorList>
    </citation>
    <scope>NUCLEOTIDE SEQUENCE</scope>
    <source>
        <strain evidence="7">NBRC 107355</strain>
    </source>
</reference>
<dbReference type="EMBL" id="BOMB01000009">
    <property type="protein sequence ID" value="GID10683.1"/>
    <property type="molecule type" value="Genomic_DNA"/>
</dbReference>
<proteinExistence type="inferred from homology"/>
<dbReference type="Pfam" id="PF03704">
    <property type="entry name" value="BTAD"/>
    <property type="match status" value="1"/>
</dbReference>
<dbReference type="SUPFAM" id="SSF46894">
    <property type="entry name" value="C-terminal effector domain of the bipartite response regulators"/>
    <property type="match status" value="1"/>
</dbReference>
<dbReference type="Pfam" id="PF13191">
    <property type="entry name" value="AAA_16"/>
    <property type="match status" value="1"/>
</dbReference>
<evidence type="ECO:0000313" key="8">
    <source>
        <dbReference type="Proteomes" id="UP000612808"/>
    </source>
</evidence>
<dbReference type="AlphaFoldDB" id="A0A8J3J9G1"/>
<dbReference type="InterPro" id="IPR019734">
    <property type="entry name" value="TPR_rpt"/>
</dbReference>
<dbReference type="InterPro" id="IPR011990">
    <property type="entry name" value="TPR-like_helical_dom_sf"/>
</dbReference>
<evidence type="ECO:0000259" key="6">
    <source>
        <dbReference type="PROSITE" id="PS51755"/>
    </source>
</evidence>
<dbReference type="GO" id="GO:0000160">
    <property type="term" value="P:phosphorelay signal transduction system"/>
    <property type="evidence" value="ECO:0007669"/>
    <property type="project" value="InterPro"/>
</dbReference>